<protein>
    <submittedName>
        <fullName evidence="3">Uncharacterized protein</fullName>
    </submittedName>
</protein>
<evidence type="ECO:0000313" key="4">
    <source>
        <dbReference type="Proteomes" id="UP001431776"/>
    </source>
</evidence>
<evidence type="ECO:0000313" key="3">
    <source>
        <dbReference type="EMBL" id="MDI6449150.1"/>
    </source>
</evidence>
<keyword evidence="2" id="KW-1133">Transmembrane helix</keyword>
<reference evidence="3" key="1">
    <citation type="submission" date="2023-05" db="EMBL/GenBank/DDBJ databases">
        <title>Anaerotaeda fermentans gen. nov., sp. nov., a novel anaerobic planctomycete of the new family within the order Sedimentisphaerales isolated from Taman Peninsula, Russia.</title>
        <authorList>
            <person name="Khomyakova M.A."/>
            <person name="Merkel A.Y."/>
            <person name="Slobodkin A.I."/>
        </authorList>
    </citation>
    <scope>NUCLEOTIDE SEQUENCE</scope>
    <source>
        <strain evidence="3">M17dextr</strain>
    </source>
</reference>
<feature type="region of interest" description="Disordered" evidence="1">
    <location>
        <begin position="126"/>
        <end position="179"/>
    </location>
</feature>
<keyword evidence="4" id="KW-1185">Reference proteome</keyword>
<organism evidence="3 4">
    <name type="scientific">Anaerobaca lacustris</name>
    <dbReference type="NCBI Taxonomy" id="3044600"/>
    <lineage>
        <taxon>Bacteria</taxon>
        <taxon>Pseudomonadati</taxon>
        <taxon>Planctomycetota</taxon>
        <taxon>Phycisphaerae</taxon>
        <taxon>Sedimentisphaerales</taxon>
        <taxon>Anaerobacaceae</taxon>
        <taxon>Anaerobaca</taxon>
    </lineage>
</organism>
<dbReference type="EMBL" id="JASCXX010000009">
    <property type="protein sequence ID" value="MDI6449150.1"/>
    <property type="molecule type" value="Genomic_DNA"/>
</dbReference>
<gene>
    <name evidence="3" type="ORF">QJ522_08845</name>
</gene>
<dbReference type="RefSeq" id="WP_349244559.1">
    <property type="nucleotide sequence ID" value="NZ_JASCXX010000009.1"/>
</dbReference>
<sequence length="179" mass="20016">MNAIDSSNLAPMVVLCAVPIFVILFAIILRTLRQMPFFDGSNPVPIAVCVTLLCILGLHQLVVQPAGTETAPADDARRSLDFLLLPYTAMALAMLLALCLLLLDKVVKSRGYARLRTEIVKRRERRGALRDSSKRAPQDCISPRPSWSHDEDRSGPVKHSKRAKELGTDLQKMEIRKWK</sequence>
<feature type="transmembrane region" description="Helical" evidence="2">
    <location>
        <begin position="82"/>
        <end position="103"/>
    </location>
</feature>
<evidence type="ECO:0000256" key="2">
    <source>
        <dbReference type="SAM" id="Phobius"/>
    </source>
</evidence>
<feature type="compositionally biased region" description="Basic and acidic residues" evidence="1">
    <location>
        <begin position="163"/>
        <end position="179"/>
    </location>
</feature>
<proteinExistence type="predicted"/>
<feature type="compositionally biased region" description="Basic and acidic residues" evidence="1">
    <location>
        <begin position="126"/>
        <end position="137"/>
    </location>
</feature>
<feature type="transmembrane region" description="Helical" evidence="2">
    <location>
        <begin position="12"/>
        <end position="32"/>
    </location>
</feature>
<keyword evidence="2" id="KW-0812">Transmembrane</keyword>
<accession>A0AAW6TX00</accession>
<keyword evidence="2" id="KW-0472">Membrane</keyword>
<comment type="caution">
    <text evidence="3">The sequence shown here is derived from an EMBL/GenBank/DDBJ whole genome shotgun (WGS) entry which is preliminary data.</text>
</comment>
<evidence type="ECO:0000256" key="1">
    <source>
        <dbReference type="SAM" id="MobiDB-lite"/>
    </source>
</evidence>
<dbReference type="AlphaFoldDB" id="A0AAW6TX00"/>
<feature type="transmembrane region" description="Helical" evidence="2">
    <location>
        <begin position="44"/>
        <end position="62"/>
    </location>
</feature>
<dbReference type="Proteomes" id="UP001431776">
    <property type="component" value="Unassembled WGS sequence"/>
</dbReference>
<name>A0AAW6TX00_9BACT</name>